<evidence type="ECO:0000256" key="1">
    <source>
        <dbReference type="SAM" id="SignalP"/>
    </source>
</evidence>
<keyword evidence="3" id="KW-1185">Reference proteome</keyword>
<proteinExistence type="predicted"/>
<dbReference type="NCBIfam" id="TIGR03352">
    <property type="entry name" value="VI_chp_3"/>
    <property type="match status" value="1"/>
</dbReference>
<dbReference type="PROSITE" id="PS51257">
    <property type="entry name" value="PROKAR_LIPOPROTEIN"/>
    <property type="match status" value="1"/>
</dbReference>
<dbReference type="Gene3D" id="2.60.40.4150">
    <property type="entry name" value="Type VI secretion system, lipoprotein SciN"/>
    <property type="match status" value="1"/>
</dbReference>
<name>V8FRG5_9BURK</name>
<dbReference type="RefSeq" id="WP_023953190.1">
    <property type="nucleotide sequence ID" value="NZ_AYSV01000132.1"/>
</dbReference>
<gene>
    <name evidence="2" type="ORF">V757_12040</name>
</gene>
<feature type="chain" id="PRO_5004768739" description="Type VI secretion protein" evidence="1">
    <location>
        <begin position="22"/>
        <end position="169"/>
    </location>
</feature>
<feature type="signal peptide" evidence="1">
    <location>
        <begin position="1"/>
        <end position="21"/>
    </location>
</feature>
<accession>V8FRG5</accession>
<evidence type="ECO:0008006" key="4">
    <source>
        <dbReference type="Google" id="ProtNLM"/>
    </source>
</evidence>
<dbReference type="Proteomes" id="UP000018766">
    <property type="component" value="Unassembled WGS sequence"/>
</dbReference>
<dbReference type="EMBL" id="AYSV01000132">
    <property type="protein sequence ID" value="ETD66889.1"/>
    <property type="molecule type" value="Genomic_DNA"/>
</dbReference>
<protein>
    <recommendedName>
        <fullName evidence="4">Type VI secretion protein</fullName>
    </recommendedName>
</protein>
<reference evidence="2 3" key="1">
    <citation type="submission" date="2013-11" db="EMBL/GenBank/DDBJ databases">
        <title>Genomic analysis of Pelistega sp. HM-7.</title>
        <authorList>
            <person name="Kumbhare S.V."/>
            <person name="Shetty S.A."/>
            <person name="Sharma O."/>
            <person name="Dhotre D.P."/>
        </authorList>
    </citation>
    <scope>NUCLEOTIDE SEQUENCE [LARGE SCALE GENOMIC DNA]</scope>
    <source>
        <strain evidence="2 3">HM-7</strain>
    </source>
</reference>
<evidence type="ECO:0000313" key="2">
    <source>
        <dbReference type="EMBL" id="ETD66889.1"/>
    </source>
</evidence>
<dbReference type="PANTHER" id="PTHR37625">
    <property type="entry name" value="OUTER MEMBRANE LIPOPROTEIN-RELATED"/>
    <property type="match status" value="1"/>
</dbReference>
<evidence type="ECO:0000313" key="3">
    <source>
        <dbReference type="Proteomes" id="UP000018766"/>
    </source>
</evidence>
<dbReference type="PANTHER" id="PTHR37625:SF4">
    <property type="entry name" value="OUTER MEMBRANE LIPOPROTEIN"/>
    <property type="match status" value="1"/>
</dbReference>
<organism evidence="2 3">
    <name type="scientific">Pelistega indica</name>
    <dbReference type="NCBI Taxonomy" id="1414851"/>
    <lineage>
        <taxon>Bacteria</taxon>
        <taxon>Pseudomonadati</taxon>
        <taxon>Pseudomonadota</taxon>
        <taxon>Betaproteobacteria</taxon>
        <taxon>Burkholderiales</taxon>
        <taxon>Alcaligenaceae</taxon>
        <taxon>Pelistega</taxon>
    </lineage>
</organism>
<keyword evidence="1" id="KW-0732">Signal</keyword>
<dbReference type="Pfam" id="PF12790">
    <property type="entry name" value="T6SS-SciN"/>
    <property type="match status" value="1"/>
</dbReference>
<comment type="caution">
    <text evidence="2">The sequence shown here is derived from an EMBL/GenBank/DDBJ whole genome shotgun (WGS) entry which is preliminary data.</text>
</comment>
<sequence>MKIWIRYIALCMSTFLLVACASTESKLAVPYVLELKATNNVNAGQTGKAHPIKVIVYELNSSNAFNQSDYFSLQKDARQALGDQMLGVSSVVLSPGETKEFKSEGNLQAKMLGIIAGYRDIHNAKWRLLIDLPEAETTNFYKFWQFSPDEVRIQLEVGEQGLSVVPTKK</sequence>
<dbReference type="OrthoDB" id="5471061at2"/>
<dbReference type="AlphaFoldDB" id="V8FRG5"/>
<dbReference type="InterPro" id="IPR038706">
    <property type="entry name" value="Type_VI_SciN-like_sf"/>
</dbReference>
<dbReference type="InterPro" id="IPR017734">
    <property type="entry name" value="T6SS_SciN"/>
</dbReference>